<dbReference type="Pfam" id="PF02954">
    <property type="entry name" value="HTH_8"/>
    <property type="match status" value="1"/>
</dbReference>
<proteinExistence type="predicted"/>
<evidence type="ECO:0000313" key="12">
    <source>
        <dbReference type="Proteomes" id="UP001326715"/>
    </source>
</evidence>
<dbReference type="Gene3D" id="3.40.50.300">
    <property type="entry name" value="P-loop containing nucleotide triphosphate hydrolases"/>
    <property type="match status" value="1"/>
</dbReference>
<dbReference type="Pfam" id="PF00072">
    <property type="entry name" value="Response_reg"/>
    <property type="match status" value="1"/>
</dbReference>
<evidence type="ECO:0000256" key="2">
    <source>
        <dbReference type="ARBA" id="ARBA00022840"/>
    </source>
</evidence>
<evidence type="ECO:0000256" key="3">
    <source>
        <dbReference type="ARBA" id="ARBA00023015"/>
    </source>
</evidence>
<dbReference type="GO" id="GO:0043565">
    <property type="term" value="F:sequence-specific DNA binding"/>
    <property type="evidence" value="ECO:0007669"/>
    <property type="project" value="InterPro"/>
</dbReference>
<dbReference type="PANTHER" id="PTHR32071">
    <property type="entry name" value="TRANSCRIPTIONAL REGULATORY PROTEIN"/>
    <property type="match status" value="1"/>
</dbReference>
<dbReference type="OrthoDB" id="9767722at2"/>
<reference evidence="10 12" key="2">
    <citation type="submission" date="2023-11" db="EMBL/GenBank/DDBJ databases">
        <title>MicrobeMod: A computational toolkit for identifying prokaryotic methylation and restriction-modification with nanopore sequencing.</title>
        <authorList>
            <person name="Crits-Christoph A."/>
            <person name="Kang S.C."/>
            <person name="Lee H."/>
            <person name="Ostrov N."/>
        </authorList>
    </citation>
    <scope>NUCLEOTIDE SEQUENCE [LARGE SCALE GENOMIC DNA]</scope>
    <source>
        <strain evidence="10 12">ATCC 23090</strain>
    </source>
</reference>
<evidence type="ECO:0000256" key="4">
    <source>
        <dbReference type="ARBA" id="ARBA00023125"/>
    </source>
</evidence>
<evidence type="ECO:0000259" key="8">
    <source>
        <dbReference type="PROSITE" id="PS50110"/>
    </source>
</evidence>
<dbReference type="Pfam" id="PF00158">
    <property type="entry name" value="Sigma54_activat"/>
    <property type="match status" value="1"/>
</dbReference>
<evidence type="ECO:0000313" key="9">
    <source>
        <dbReference type="EMBL" id="SFW27471.1"/>
    </source>
</evidence>
<dbReference type="PROSITE" id="PS50045">
    <property type="entry name" value="SIGMA54_INTERACT_4"/>
    <property type="match status" value="1"/>
</dbReference>
<dbReference type="EMBL" id="CP140154">
    <property type="protein sequence ID" value="WQG91325.1"/>
    <property type="molecule type" value="Genomic_DNA"/>
</dbReference>
<dbReference type="Proteomes" id="UP000183788">
    <property type="component" value="Unassembled WGS sequence"/>
</dbReference>
<name>A0A1K1MWJ3_9BACT</name>
<dbReference type="PROSITE" id="PS00688">
    <property type="entry name" value="SIGMA54_INTERACT_3"/>
    <property type="match status" value="1"/>
</dbReference>
<evidence type="ECO:0000313" key="10">
    <source>
        <dbReference type="EMBL" id="WQG91325.1"/>
    </source>
</evidence>
<keyword evidence="6" id="KW-0597">Phosphoprotein</keyword>
<dbReference type="FunFam" id="3.40.50.300:FF:000006">
    <property type="entry name" value="DNA-binding transcriptional regulator NtrC"/>
    <property type="match status" value="1"/>
</dbReference>
<keyword evidence="1" id="KW-0547">Nucleotide-binding</keyword>
<dbReference type="CDD" id="cd17534">
    <property type="entry name" value="REC_DC-like"/>
    <property type="match status" value="1"/>
</dbReference>
<dbReference type="InterPro" id="IPR009057">
    <property type="entry name" value="Homeodomain-like_sf"/>
</dbReference>
<evidence type="ECO:0000256" key="5">
    <source>
        <dbReference type="ARBA" id="ARBA00023163"/>
    </source>
</evidence>
<dbReference type="Gene3D" id="3.40.50.2300">
    <property type="match status" value="1"/>
</dbReference>
<dbReference type="InterPro" id="IPR058031">
    <property type="entry name" value="AAA_lid_NorR"/>
</dbReference>
<feature type="domain" description="Response regulatory" evidence="8">
    <location>
        <begin position="4"/>
        <end position="118"/>
    </location>
</feature>
<dbReference type="InterPro" id="IPR002197">
    <property type="entry name" value="HTH_Fis"/>
</dbReference>
<dbReference type="Pfam" id="PF25601">
    <property type="entry name" value="AAA_lid_14"/>
    <property type="match status" value="1"/>
</dbReference>
<dbReference type="InterPro" id="IPR027417">
    <property type="entry name" value="P-loop_NTPase"/>
</dbReference>
<dbReference type="InterPro" id="IPR001789">
    <property type="entry name" value="Sig_transdc_resp-reg_receiver"/>
</dbReference>
<dbReference type="GO" id="GO:0000160">
    <property type="term" value="P:phosphorelay signal transduction system"/>
    <property type="evidence" value="ECO:0007669"/>
    <property type="project" value="InterPro"/>
</dbReference>
<dbReference type="Proteomes" id="UP001326715">
    <property type="component" value="Chromosome"/>
</dbReference>
<feature type="domain" description="Sigma-54 factor interaction" evidence="7">
    <location>
        <begin position="301"/>
        <end position="530"/>
    </location>
</feature>
<dbReference type="InterPro" id="IPR025662">
    <property type="entry name" value="Sigma_54_int_dom_ATP-bd_1"/>
</dbReference>
<evidence type="ECO:0000256" key="6">
    <source>
        <dbReference type="PROSITE-ProRule" id="PRU00169"/>
    </source>
</evidence>
<protein>
    <submittedName>
        <fullName evidence="9">Regulatory protein, Fis family</fullName>
    </submittedName>
    <submittedName>
        <fullName evidence="10">Sigma 54-interacting response regulator</fullName>
    </submittedName>
</protein>
<accession>A0A1K1MWJ3</accession>
<dbReference type="STRING" id="1004.SAMN05661012_00955"/>
<keyword evidence="12" id="KW-1185">Reference proteome</keyword>
<organism evidence="9 11">
    <name type="scientific">Chitinophaga sancti</name>
    <dbReference type="NCBI Taxonomy" id="1004"/>
    <lineage>
        <taxon>Bacteria</taxon>
        <taxon>Pseudomonadati</taxon>
        <taxon>Bacteroidota</taxon>
        <taxon>Chitinophagia</taxon>
        <taxon>Chitinophagales</taxon>
        <taxon>Chitinophagaceae</taxon>
        <taxon>Chitinophaga</taxon>
    </lineage>
</organism>
<dbReference type="PROSITE" id="PS50110">
    <property type="entry name" value="RESPONSE_REGULATORY"/>
    <property type="match status" value="1"/>
</dbReference>
<dbReference type="SMART" id="SM00448">
    <property type="entry name" value="REC"/>
    <property type="match status" value="1"/>
</dbReference>
<dbReference type="PANTHER" id="PTHR32071:SF117">
    <property type="entry name" value="PTS-DEPENDENT DIHYDROXYACETONE KINASE OPERON REGULATORY PROTEIN-RELATED"/>
    <property type="match status" value="1"/>
</dbReference>
<dbReference type="InterPro" id="IPR025943">
    <property type="entry name" value="Sigma_54_int_dom_ATP-bd_2"/>
</dbReference>
<dbReference type="SMART" id="SM00382">
    <property type="entry name" value="AAA"/>
    <property type="match status" value="1"/>
</dbReference>
<dbReference type="PROSITE" id="PS00676">
    <property type="entry name" value="SIGMA54_INTERACT_2"/>
    <property type="match status" value="1"/>
</dbReference>
<keyword evidence="4" id="KW-0238">DNA-binding</keyword>
<dbReference type="Gene3D" id="1.10.10.60">
    <property type="entry name" value="Homeodomain-like"/>
    <property type="match status" value="1"/>
</dbReference>
<dbReference type="InterPro" id="IPR003593">
    <property type="entry name" value="AAA+_ATPase"/>
</dbReference>
<dbReference type="GO" id="GO:0005524">
    <property type="term" value="F:ATP binding"/>
    <property type="evidence" value="ECO:0007669"/>
    <property type="project" value="UniProtKB-KW"/>
</dbReference>
<evidence type="ECO:0000313" key="11">
    <source>
        <dbReference type="Proteomes" id="UP000183788"/>
    </source>
</evidence>
<keyword evidence="2" id="KW-0067">ATP-binding</keyword>
<dbReference type="PROSITE" id="PS00675">
    <property type="entry name" value="SIGMA54_INTERACT_1"/>
    <property type="match status" value="1"/>
</dbReference>
<sequence>MKEQILIVEDQFVEADYLRLLLEQAGYGITGIARSVPQAQEMIQQKRPDFVLLDIFLKGKQTGIDLAILLAADNIPFVYLSANSNEDVLNAAKQTQPYGFLVKPFREKDLLVALEIARYRHAHHVAARYHKETLIRRQLKAIISDSGDWEQKLLKVVRALQAFIPFDLFTTSLEQAFLKCYYRIGFDEYQAIGVHELATITGKPAAVHPLPAKAMYYDEAAIQTFAGFQLKSGFEIPLRIRDGQAFSIGLYSKRPAAYAAEQLELFESIQVTLIQTIEALLQDTAQPATSSAKPPKELNGIIGKSHLLLNVFDQLAQVAPTETAVLILGETGTGKEKIASSIHDLSNRRNRPFIKINCAALSPDLIESALFGHEKGAFTGAHEKRPGIFERADKGTLFLDEVGDMPVELQVKLLRVLQEMEIERVGGRETIKVDVRIIAATNKNLEKEVADGRFRLDLYYRLNVFPVTLPALRERKEDIPALAYHFMNHFADKAGRKLSGISESVLKKMMVYKWPGNIRELEHLMERSVLLTKGSVIEEMPLPTVEKKDWVADVEEAAMKTIAENERDYIIAVLKKCNGRIWGPGAAAEILNLNPSTLKSKMKKLGIKKEYIH</sequence>
<reference evidence="9 11" key="1">
    <citation type="submission" date="2016-11" db="EMBL/GenBank/DDBJ databases">
        <authorList>
            <person name="Jaros S."/>
            <person name="Januszkiewicz K."/>
            <person name="Wedrychowicz H."/>
        </authorList>
    </citation>
    <scope>NUCLEOTIDE SEQUENCE [LARGE SCALE GENOMIC DNA]</scope>
    <source>
        <strain evidence="9 11">DSM 784</strain>
    </source>
</reference>
<gene>
    <name evidence="9" type="ORF">SAMN05661012_00955</name>
    <name evidence="10" type="ORF">SR876_07425</name>
</gene>
<feature type="modified residue" description="4-aspartylphosphate" evidence="6">
    <location>
        <position position="54"/>
    </location>
</feature>
<keyword evidence="5" id="KW-0804">Transcription</keyword>
<dbReference type="SUPFAM" id="SSF46689">
    <property type="entry name" value="Homeodomain-like"/>
    <property type="match status" value="1"/>
</dbReference>
<dbReference type="CDD" id="cd00009">
    <property type="entry name" value="AAA"/>
    <property type="match status" value="1"/>
</dbReference>
<dbReference type="InterPro" id="IPR002078">
    <property type="entry name" value="Sigma_54_int"/>
</dbReference>
<dbReference type="Gene3D" id="1.10.8.60">
    <property type="match status" value="1"/>
</dbReference>
<keyword evidence="3" id="KW-0805">Transcription regulation</keyword>
<dbReference type="GO" id="GO:0006355">
    <property type="term" value="P:regulation of DNA-templated transcription"/>
    <property type="evidence" value="ECO:0007669"/>
    <property type="project" value="InterPro"/>
</dbReference>
<dbReference type="RefSeq" id="WP_072357442.1">
    <property type="nucleotide sequence ID" value="NZ_CP139972.1"/>
</dbReference>
<dbReference type="InterPro" id="IPR011006">
    <property type="entry name" value="CheY-like_superfamily"/>
</dbReference>
<dbReference type="EMBL" id="FPIZ01000002">
    <property type="protein sequence ID" value="SFW27471.1"/>
    <property type="molecule type" value="Genomic_DNA"/>
</dbReference>
<evidence type="ECO:0000259" key="7">
    <source>
        <dbReference type="PROSITE" id="PS50045"/>
    </source>
</evidence>
<dbReference type="SUPFAM" id="SSF52172">
    <property type="entry name" value="CheY-like"/>
    <property type="match status" value="1"/>
</dbReference>
<dbReference type="AlphaFoldDB" id="A0A1K1MWJ3"/>
<dbReference type="SUPFAM" id="SSF52540">
    <property type="entry name" value="P-loop containing nucleoside triphosphate hydrolases"/>
    <property type="match status" value="1"/>
</dbReference>
<dbReference type="InterPro" id="IPR025944">
    <property type="entry name" value="Sigma_54_int_dom_CS"/>
</dbReference>
<evidence type="ECO:0000256" key="1">
    <source>
        <dbReference type="ARBA" id="ARBA00022741"/>
    </source>
</evidence>